<dbReference type="InterPro" id="IPR008983">
    <property type="entry name" value="Tumour_necrosis_fac-like_dom"/>
</dbReference>
<dbReference type="SUPFAM" id="SSF49842">
    <property type="entry name" value="TNF-like"/>
    <property type="match status" value="1"/>
</dbReference>
<gene>
    <name evidence="1" type="ORF">HIR78_07045</name>
</gene>
<dbReference type="AlphaFoldDB" id="A0A6M3ZA04"/>
<evidence type="ECO:0000313" key="1">
    <source>
        <dbReference type="EMBL" id="QJP87785.1"/>
    </source>
</evidence>
<proteinExistence type="predicted"/>
<sequence>MAYEEKTDWLPDDPINEDDVNRWEKGIKDAHTDLAAHKNDMNNPHNTTKAQIGLGNVDNVQQASKTEFNEHNHDSTRHITSVERDEWNAKETPAGAQYKADQAEANAKAYTDNFAARRDNPNQVTKAQVGLGNVENVKQASLADFDAHLSNSKVHVSEGERNKWNAAQLIKLTGDDGKRIQLQDGTDILTLSSGFYCAVGQSVVNNPVEGDAAWYNYDIVEGGSGRKTIVAYQSWGSMMWIGMVHTDGEFRGWKQIATTDFIDRVQTELDLHENDKTNPHSVTKQQVGLGNVENVKQETPDGAQKKADTALNQSKDYTNSTAFITRPLNSITDANDLNLPPGTYRLDTNYMNANPVLQNQFPLNDNRTGLLIIYPSANKWATRQDWFSISTKTLYTRVAVNGTDYSGWYILENSEGSQNKADKALADAKNYVETNYTNQKLTVLTGSNAIQDARISGNDYKYGITFMDIGANNTTGYPLTYGFVKNEKHSNYRFTQYFYGNADTTSGSYDHVGTWIRHWWADSGWTAWQKISGFAHANIGTTGRQALIKGENNKIKYNRIIKDSHKLFDTKNNRFVASHAGMHLVSASLYIENTERYSNFELYVYVNGTKYKLMNQFRMPTPSNNSDNEFNATVTGSVTVPLDAGDYVEIYVYVGYSGDVTRYVTDSNGALNYFDVLELGGRNYPRV</sequence>
<reference evidence="1" key="1">
    <citation type="submission" date="2020-04" db="EMBL/GenBank/DDBJ databases">
        <title>Phage recombination drives evolution of spore-forming Bacilli.</title>
        <authorList>
            <person name="Dragos A."/>
            <person name="Kovacs A.T."/>
        </authorList>
    </citation>
    <scope>NUCLEOTIDE SEQUENCE</scope>
    <source>
        <strain evidence="1">168</strain>
    </source>
</reference>
<accession>A0A6M3ZA04</accession>
<protein>
    <submittedName>
        <fullName evidence="1">Phage-like element PBSX protein XkdV</fullName>
    </submittedName>
</protein>
<dbReference type="OrthoDB" id="2667186at2"/>
<name>A0A6M3ZA04_BACSU</name>
<dbReference type="KEGG" id="bsu:BSU12750"/>
<dbReference type="EMBL" id="CP052842">
    <property type="protein sequence ID" value="QJP87785.1"/>
    <property type="molecule type" value="Genomic_DNA"/>
</dbReference>
<organism evidence="1">
    <name type="scientific">Bacillus subtilis (strain 168)</name>
    <dbReference type="NCBI Taxonomy" id="224308"/>
    <lineage>
        <taxon>Bacteria</taxon>
        <taxon>Bacillati</taxon>
        <taxon>Bacillota</taxon>
        <taxon>Bacilli</taxon>
        <taxon>Bacillales</taxon>
        <taxon>Bacillaceae</taxon>
        <taxon>Bacillus</taxon>
    </lineage>
</organism>
<dbReference type="Gene3D" id="2.60.120.40">
    <property type="match status" value="1"/>
</dbReference>
<dbReference type="RefSeq" id="WP_003244681.1">
    <property type="nucleotide sequence ID" value="NC_000964.3"/>
</dbReference>